<evidence type="ECO:0008006" key="14">
    <source>
        <dbReference type="Google" id="ProtNLM"/>
    </source>
</evidence>
<evidence type="ECO:0000256" key="7">
    <source>
        <dbReference type="ARBA" id="ARBA00022989"/>
    </source>
</evidence>
<feature type="repeat" description="Solcar" evidence="10">
    <location>
        <begin position="29"/>
        <end position="148"/>
    </location>
</feature>
<keyword evidence="9 10" id="KW-0472">Membrane</keyword>
<comment type="similarity">
    <text evidence="2 11">Belongs to the mitochondrial carrier (TC 2.A.29) family.</text>
</comment>
<name>A0A8S1EM30_9PELO</name>
<keyword evidence="4 10" id="KW-0812">Transmembrane</keyword>
<dbReference type="PROSITE" id="PS50920">
    <property type="entry name" value="SOLCAR"/>
    <property type="match status" value="3"/>
</dbReference>
<evidence type="ECO:0000256" key="3">
    <source>
        <dbReference type="ARBA" id="ARBA00022448"/>
    </source>
</evidence>
<proteinExistence type="inferred from homology"/>
<accession>A0A8S1EM30</accession>
<dbReference type="PANTHER" id="PTHR45760:SF2">
    <property type="entry name" value="FI19922P1-RELATED"/>
    <property type="match status" value="1"/>
</dbReference>
<evidence type="ECO:0000256" key="5">
    <source>
        <dbReference type="ARBA" id="ARBA00022737"/>
    </source>
</evidence>
<gene>
    <name evidence="12" type="ORF">CBOVIS_LOCUS4548</name>
</gene>
<dbReference type="InterPro" id="IPR018108">
    <property type="entry name" value="MCP_transmembrane"/>
</dbReference>
<protein>
    <recommendedName>
        <fullName evidence="14">Solute carrier family 25 member 40</fullName>
    </recommendedName>
</protein>
<dbReference type="InterPro" id="IPR023395">
    <property type="entry name" value="MCP_dom_sf"/>
</dbReference>
<dbReference type="Gene3D" id="1.50.40.10">
    <property type="entry name" value="Mitochondrial carrier domain"/>
    <property type="match status" value="1"/>
</dbReference>
<keyword evidence="3 11" id="KW-0813">Transport</keyword>
<dbReference type="Proteomes" id="UP000494206">
    <property type="component" value="Unassembled WGS sequence"/>
</dbReference>
<evidence type="ECO:0000256" key="2">
    <source>
        <dbReference type="ARBA" id="ARBA00006375"/>
    </source>
</evidence>
<keyword evidence="7" id="KW-1133">Transmembrane helix</keyword>
<dbReference type="GO" id="GO:1990542">
    <property type="term" value="P:mitochondrial transmembrane transport"/>
    <property type="evidence" value="ECO:0007669"/>
    <property type="project" value="InterPro"/>
</dbReference>
<dbReference type="OrthoDB" id="1747031at2759"/>
<dbReference type="GO" id="GO:0005743">
    <property type="term" value="C:mitochondrial inner membrane"/>
    <property type="evidence" value="ECO:0007669"/>
    <property type="project" value="UniProtKB-SubCell"/>
</dbReference>
<comment type="subcellular location">
    <subcellularLocation>
        <location evidence="1">Mitochondrion inner membrane</location>
        <topology evidence="1">Multi-pass membrane protein</topology>
    </subcellularLocation>
</comment>
<evidence type="ECO:0000256" key="8">
    <source>
        <dbReference type="ARBA" id="ARBA00023128"/>
    </source>
</evidence>
<evidence type="ECO:0000313" key="13">
    <source>
        <dbReference type="Proteomes" id="UP000494206"/>
    </source>
</evidence>
<feature type="repeat" description="Solcar" evidence="10">
    <location>
        <begin position="263"/>
        <end position="352"/>
    </location>
</feature>
<evidence type="ECO:0000256" key="6">
    <source>
        <dbReference type="ARBA" id="ARBA00022792"/>
    </source>
</evidence>
<keyword evidence="8" id="KW-0496">Mitochondrion</keyword>
<keyword evidence="6" id="KW-0999">Mitochondrion inner membrane</keyword>
<evidence type="ECO:0000256" key="4">
    <source>
        <dbReference type="ARBA" id="ARBA00022692"/>
    </source>
</evidence>
<dbReference type="AlphaFoldDB" id="A0A8S1EM30"/>
<evidence type="ECO:0000256" key="11">
    <source>
        <dbReference type="RuleBase" id="RU000488"/>
    </source>
</evidence>
<evidence type="ECO:0000256" key="9">
    <source>
        <dbReference type="ARBA" id="ARBA00023136"/>
    </source>
</evidence>
<keyword evidence="13" id="KW-1185">Reference proteome</keyword>
<organism evidence="12 13">
    <name type="scientific">Caenorhabditis bovis</name>
    <dbReference type="NCBI Taxonomy" id="2654633"/>
    <lineage>
        <taxon>Eukaryota</taxon>
        <taxon>Metazoa</taxon>
        <taxon>Ecdysozoa</taxon>
        <taxon>Nematoda</taxon>
        <taxon>Chromadorea</taxon>
        <taxon>Rhabditida</taxon>
        <taxon>Rhabditina</taxon>
        <taxon>Rhabditomorpha</taxon>
        <taxon>Rhabditoidea</taxon>
        <taxon>Rhabditidae</taxon>
        <taxon>Peloderinae</taxon>
        <taxon>Caenorhabditis</taxon>
    </lineage>
</organism>
<dbReference type="Pfam" id="PF00153">
    <property type="entry name" value="Mito_carr"/>
    <property type="match status" value="3"/>
</dbReference>
<dbReference type="SUPFAM" id="SSF103506">
    <property type="entry name" value="Mitochondrial carrier"/>
    <property type="match status" value="1"/>
</dbReference>
<evidence type="ECO:0000256" key="10">
    <source>
        <dbReference type="PROSITE-ProRule" id="PRU00282"/>
    </source>
</evidence>
<sequence length="361" mass="40046">MPGCGNKEPNCSKNNCDVVLQCCGKSATSNLLQQVAASCSGAIVTSLFMTPLDVVKIRLQQQTRPFPKGECFFYHNGLMDVVCTACEVKKPCEWYQRPGNFQGTADAFVKIAKHEGIGSLWSGLAPTMVMALPATVFYFTTYDNLSQYLKKKMCCRRTLQPEKWTPPDWSAAAFAGTMARTIAVTVVSPIEMVRTKMQSQQLTYKELGTLIKTSLATKGISSFYLGWSPTMLRDIPFSGIYWAGYDYLRTSMLKYRPQSAEDAPFLICFLSGAISACVASLFTHPFDVIKTNSQVRIGGAKEEMNKSLLTVAREMYKTRGISSFAAGLAPRLVKVSPACAIMISFYEYFKHVFQQNSQKST</sequence>
<evidence type="ECO:0000256" key="1">
    <source>
        <dbReference type="ARBA" id="ARBA00004448"/>
    </source>
</evidence>
<feature type="repeat" description="Solcar" evidence="10">
    <location>
        <begin position="167"/>
        <end position="251"/>
    </location>
</feature>
<evidence type="ECO:0000313" key="12">
    <source>
        <dbReference type="EMBL" id="CAB3401860.1"/>
    </source>
</evidence>
<reference evidence="12 13" key="1">
    <citation type="submission" date="2020-04" db="EMBL/GenBank/DDBJ databases">
        <authorList>
            <person name="Laetsch R D."/>
            <person name="Stevens L."/>
            <person name="Kumar S."/>
            <person name="Blaxter L. M."/>
        </authorList>
    </citation>
    <scope>NUCLEOTIDE SEQUENCE [LARGE SCALE GENOMIC DNA]</scope>
</reference>
<dbReference type="PANTHER" id="PTHR45760">
    <property type="entry name" value="FI19922P1-RELATED"/>
    <property type="match status" value="1"/>
</dbReference>
<keyword evidence="5" id="KW-0677">Repeat</keyword>
<comment type="caution">
    <text evidence="12">The sequence shown here is derived from an EMBL/GenBank/DDBJ whole genome shotgun (WGS) entry which is preliminary data.</text>
</comment>
<dbReference type="InterPro" id="IPR045315">
    <property type="entry name" value="Mtm1-like"/>
</dbReference>
<dbReference type="EMBL" id="CADEPM010000003">
    <property type="protein sequence ID" value="CAB3401860.1"/>
    <property type="molecule type" value="Genomic_DNA"/>
</dbReference>